<organism evidence="1 2">
    <name type="scientific">Tanacetum coccineum</name>
    <dbReference type="NCBI Taxonomy" id="301880"/>
    <lineage>
        <taxon>Eukaryota</taxon>
        <taxon>Viridiplantae</taxon>
        <taxon>Streptophyta</taxon>
        <taxon>Embryophyta</taxon>
        <taxon>Tracheophyta</taxon>
        <taxon>Spermatophyta</taxon>
        <taxon>Magnoliopsida</taxon>
        <taxon>eudicotyledons</taxon>
        <taxon>Gunneridae</taxon>
        <taxon>Pentapetalae</taxon>
        <taxon>asterids</taxon>
        <taxon>campanulids</taxon>
        <taxon>Asterales</taxon>
        <taxon>Asteraceae</taxon>
        <taxon>Asteroideae</taxon>
        <taxon>Anthemideae</taxon>
        <taxon>Anthemidinae</taxon>
        <taxon>Tanacetum</taxon>
    </lineage>
</organism>
<reference evidence="1" key="2">
    <citation type="submission" date="2022-01" db="EMBL/GenBank/DDBJ databases">
        <authorList>
            <person name="Yamashiro T."/>
            <person name="Shiraishi A."/>
            <person name="Satake H."/>
            <person name="Nakayama K."/>
        </authorList>
    </citation>
    <scope>NUCLEOTIDE SEQUENCE</scope>
</reference>
<keyword evidence="2" id="KW-1185">Reference proteome</keyword>
<reference evidence="1" key="1">
    <citation type="journal article" date="2022" name="Int. J. Mol. Sci.">
        <title>Draft Genome of Tanacetum Coccineum: Genomic Comparison of Closely Related Tanacetum-Family Plants.</title>
        <authorList>
            <person name="Yamashiro T."/>
            <person name="Shiraishi A."/>
            <person name="Nakayama K."/>
            <person name="Satake H."/>
        </authorList>
    </citation>
    <scope>NUCLEOTIDE SEQUENCE</scope>
</reference>
<evidence type="ECO:0000313" key="1">
    <source>
        <dbReference type="EMBL" id="GJU08078.1"/>
    </source>
</evidence>
<dbReference type="EMBL" id="BQNB010021598">
    <property type="protein sequence ID" value="GJU08078.1"/>
    <property type="molecule type" value="Genomic_DNA"/>
</dbReference>
<evidence type="ECO:0000313" key="2">
    <source>
        <dbReference type="Proteomes" id="UP001151760"/>
    </source>
</evidence>
<protein>
    <submittedName>
        <fullName evidence="1">Uncharacterized protein</fullName>
    </submittedName>
</protein>
<sequence>MLKNDGLGKEWVKKKVTISADDNIIPDPDIALEIVTESVPEPVKKKTGSRSTISVVIQDTPSAPKLKPAASKLKLKGIPSLPPEEQLAANTMQVLKESKKPNIRQPGTGGLSEGTSIIPGVIHLGLYVMG</sequence>
<dbReference type="Proteomes" id="UP001151760">
    <property type="component" value="Unassembled WGS sequence"/>
</dbReference>
<name>A0ABQ5J6D8_9ASTR</name>
<gene>
    <name evidence="1" type="ORF">Tco_1124508</name>
</gene>
<proteinExistence type="predicted"/>
<comment type="caution">
    <text evidence="1">The sequence shown here is derived from an EMBL/GenBank/DDBJ whole genome shotgun (WGS) entry which is preliminary data.</text>
</comment>
<accession>A0ABQ5J6D8</accession>